<dbReference type="PANTHER" id="PTHR42693">
    <property type="entry name" value="ARYLSULFATASE FAMILY MEMBER"/>
    <property type="match status" value="1"/>
</dbReference>
<dbReference type="InterPro" id="IPR000917">
    <property type="entry name" value="Sulfatase_N"/>
</dbReference>
<name>A0A934VPP2_9BACT</name>
<evidence type="ECO:0000256" key="2">
    <source>
        <dbReference type="SAM" id="SignalP"/>
    </source>
</evidence>
<comment type="similarity">
    <text evidence="1">Belongs to the sulfatase family.</text>
</comment>
<gene>
    <name evidence="4" type="ORF">JIN87_04015</name>
</gene>
<dbReference type="EMBL" id="JAENIL010000005">
    <property type="protein sequence ID" value="MBK1876020.1"/>
    <property type="molecule type" value="Genomic_DNA"/>
</dbReference>
<evidence type="ECO:0000313" key="4">
    <source>
        <dbReference type="EMBL" id="MBK1876020.1"/>
    </source>
</evidence>
<dbReference type="InterPro" id="IPR050738">
    <property type="entry name" value="Sulfatase"/>
</dbReference>
<dbReference type="Proteomes" id="UP000617628">
    <property type="component" value="Unassembled WGS sequence"/>
</dbReference>
<evidence type="ECO:0000256" key="1">
    <source>
        <dbReference type="ARBA" id="ARBA00008779"/>
    </source>
</evidence>
<keyword evidence="5" id="KW-1185">Reference proteome</keyword>
<accession>A0A934VPP2</accession>
<comment type="caution">
    <text evidence="4">The sequence shown here is derived from an EMBL/GenBank/DDBJ whole genome shotgun (WGS) entry which is preliminary data.</text>
</comment>
<sequence>MKFLVSFFLLITSLAVAAPKNVVLIMADDLGFGDLSCFNSDSAIQTPNIHRLAEQGVKLTSFHVNAVCVPSRVSLMSGQYTLDCEEKPHAAKNGIKQNVSLLPELLKNAGYATGGFGKWHLGNGEGDHPIDRGFDEWFGFYGGWIRYKYEQAKETHIRHIIPEPHMQLLYEGKEVSDEPWEHMTDLLTDKAMNFVSENKDQPFFLFLSYNAPHGWLYHEMHPEYSATDEWVESVKTKYKLPDETWEQRNLIDYIAVTEHMDARIGDLLELLKKQNLDEDTLVLFMSDNGAITPEFYYTLYASGNNGGLRAGKAVPYEGGIRVPMLLSCPSAIAANETVSGFTMGVDILPTILDFADVPVPPTNGDHPLRGVSLMPYLEQPQKPISPREAFFVNNGQSGVCVIKEPWKLVNLKQRVGANTDLATNEGPTDGWLLFNLEDDIGEQNDLSKLYPEKTDELLGFWEDYNRSVGREMK</sequence>
<keyword evidence="4" id="KW-0378">Hydrolase</keyword>
<dbReference type="Gene3D" id="3.40.720.10">
    <property type="entry name" value="Alkaline Phosphatase, subunit A"/>
    <property type="match status" value="1"/>
</dbReference>
<proteinExistence type="inferred from homology"/>
<dbReference type="PANTHER" id="PTHR42693:SF33">
    <property type="entry name" value="ARYLSULFATASE"/>
    <property type="match status" value="1"/>
</dbReference>
<evidence type="ECO:0000259" key="3">
    <source>
        <dbReference type="Pfam" id="PF00884"/>
    </source>
</evidence>
<feature type="signal peptide" evidence="2">
    <location>
        <begin position="1"/>
        <end position="17"/>
    </location>
</feature>
<protein>
    <submittedName>
        <fullName evidence="4">Sulfatase-like hydrolase/transferase</fullName>
    </submittedName>
</protein>
<dbReference type="SUPFAM" id="SSF53649">
    <property type="entry name" value="Alkaline phosphatase-like"/>
    <property type="match status" value="1"/>
</dbReference>
<dbReference type="AlphaFoldDB" id="A0A934VPP2"/>
<organism evidence="4 5">
    <name type="scientific">Pelagicoccus mobilis</name>
    <dbReference type="NCBI Taxonomy" id="415221"/>
    <lineage>
        <taxon>Bacteria</taxon>
        <taxon>Pseudomonadati</taxon>
        <taxon>Verrucomicrobiota</taxon>
        <taxon>Opitutia</taxon>
        <taxon>Puniceicoccales</taxon>
        <taxon>Pelagicoccaceae</taxon>
        <taxon>Pelagicoccus</taxon>
    </lineage>
</organism>
<keyword evidence="2" id="KW-0732">Signal</keyword>
<dbReference type="InterPro" id="IPR017850">
    <property type="entry name" value="Alkaline_phosphatase_core_sf"/>
</dbReference>
<dbReference type="GO" id="GO:0004065">
    <property type="term" value="F:arylsulfatase activity"/>
    <property type="evidence" value="ECO:0007669"/>
    <property type="project" value="TreeGrafter"/>
</dbReference>
<feature type="domain" description="Sulfatase N-terminal" evidence="3">
    <location>
        <begin position="20"/>
        <end position="357"/>
    </location>
</feature>
<dbReference type="Pfam" id="PF00884">
    <property type="entry name" value="Sulfatase"/>
    <property type="match status" value="1"/>
</dbReference>
<feature type="chain" id="PRO_5036698870" evidence="2">
    <location>
        <begin position="18"/>
        <end position="473"/>
    </location>
</feature>
<dbReference type="RefSeq" id="WP_200354236.1">
    <property type="nucleotide sequence ID" value="NZ_JAENIL010000005.1"/>
</dbReference>
<evidence type="ECO:0000313" key="5">
    <source>
        <dbReference type="Proteomes" id="UP000617628"/>
    </source>
</evidence>
<reference evidence="4" key="1">
    <citation type="submission" date="2021-01" db="EMBL/GenBank/DDBJ databases">
        <title>Modified the classification status of verrucomicrobia.</title>
        <authorList>
            <person name="Feng X."/>
        </authorList>
    </citation>
    <scope>NUCLEOTIDE SEQUENCE</scope>
    <source>
        <strain evidence="4">KCTC 13126</strain>
    </source>
</reference>
<dbReference type="Gene3D" id="3.30.1120.10">
    <property type="match status" value="1"/>
</dbReference>